<gene>
    <name evidence="1" type="ORF">DF185_09225</name>
</gene>
<dbReference type="EMBL" id="QFLI01000003">
    <property type="protein sequence ID" value="PXY01640.1"/>
    <property type="molecule type" value="Genomic_DNA"/>
</dbReference>
<sequence length="84" mass="9629">MVKKKDFTGGIDGLLRPSAKKTVKEKTDKEKSVKATYYYNQDQLQKIKAIAFYDRKPIGKVISEALDSYIESYPDLKKAIKILK</sequence>
<protein>
    <submittedName>
        <fullName evidence="1">Uncharacterized protein</fullName>
    </submittedName>
</protein>
<dbReference type="AlphaFoldDB" id="A0A2V4A2S9"/>
<evidence type="ECO:0000313" key="1">
    <source>
        <dbReference type="EMBL" id="PXY01640.1"/>
    </source>
</evidence>
<reference evidence="1 2" key="1">
    <citation type="submission" date="2018-05" db="EMBL/GenBank/DDBJ databases">
        <title>Marinifilum breve JC075T sp. nov., a marine bacterium isolated from Yongle Blue Hole in the South China Sea.</title>
        <authorList>
            <person name="Fu T."/>
        </authorList>
    </citation>
    <scope>NUCLEOTIDE SEQUENCE [LARGE SCALE GENOMIC DNA]</scope>
    <source>
        <strain evidence="1 2">JC075</strain>
    </source>
</reference>
<name>A0A2V4A2S9_9BACT</name>
<dbReference type="Proteomes" id="UP000248079">
    <property type="component" value="Unassembled WGS sequence"/>
</dbReference>
<organism evidence="1 2">
    <name type="scientific">Marinifilum breve</name>
    <dbReference type="NCBI Taxonomy" id="2184082"/>
    <lineage>
        <taxon>Bacteria</taxon>
        <taxon>Pseudomonadati</taxon>
        <taxon>Bacteroidota</taxon>
        <taxon>Bacteroidia</taxon>
        <taxon>Marinilabiliales</taxon>
        <taxon>Marinifilaceae</taxon>
    </lineage>
</organism>
<evidence type="ECO:0000313" key="2">
    <source>
        <dbReference type="Proteomes" id="UP000248079"/>
    </source>
</evidence>
<comment type="caution">
    <text evidence="1">The sequence shown here is derived from an EMBL/GenBank/DDBJ whole genome shotgun (WGS) entry which is preliminary data.</text>
</comment>
<keyword evidence="2" id="KW-1185">Reference proteome</keyword>
<dbReference type="OrthoDB" id="1123175at2"/>
<accession>A0A2V4A2S9</accession>
<proteinExistence type="predicted"/>
<dbReference type="RefSeq" id="WP_110360449.1">
    <property type="nucleotide sequence ID" value="NZ_QFLI01000003.1"/>
</dbReference>